<sequence length="123" mass="13376">MLRSPEGVAKASEETAPSKSWPTGGCDEHPTQPGDDELISLVASCALCVLVGLRFVVLFEKCPWRLLHLGKRSGLDEAPPPALQASLLEHRCESRGTPLRVRCLEYGTGGDYAVFDEVPELDE</sequence>
<evidence type="ECO:0000313" key="5">
    <source>
        <dbReference type="EMBL" id="QDV07825.1"/>
    </source>
</evidence>
<keyword evidence="2" id="KW-0472">Membrane</keyword>
<dbReference type="AlphaFoldDB" id="A0A518EZU1"/>
<reference evidence="6 8" key="1">
    <citation type="submission" date="2019-02" db="EMBL/GenBank/DDBJ databases">
        <title>Deep-cultivation of Planctomycetes and their phenomic and genomic characterization uncovers novel biology.</title>
        <authorList>
            <person name="Wiegand S."/>
            <person name="Jogler M."/>
            <person name="Boedeker C."/>
            <person name="Pinto D."/>
            <person name="Vollmers J."/>
            <person name="Rivas-Marin E."/>
            <person name="Kohn T."/>
            <person name="Peeters S.H."/>
            <person name="Heuer A."/>
            <person name="Rast P."/>
            <person name="Oberbeckmann S."/>
            <person name="Bunk B."/>
            <person name="Jeske O."/>
            <person name="Meyerdierks A."/>
            <person name="Storesund J.E."/>
            <person name="Kallscheuer N."/>
            <person name="Luecker S."/>
            <person name="Lage O.M."/>
            <person name="Pohl T."/>
            <person name="Merkel B.J."/>
            <person name="Hornburger P."/>
            <person name="Mueller R.-W."/>
            <person name="Bruemmer F."/>
            <person name="Labrenz M."/>
            <person name="Spormann A.M."/>
            <person name="Op den Camp H."/>
            <person name="Overmann J."/>
            <person name="Amann R."/>
            <person name="Jetten M.S.M."/>
            <person name="Mascher T."/>
            <person name="Medema M.H."/>
            <person name="Devos D.P."/>
            <person name="Kaster A.-K."/>
            <person name="Ovreas L."/>
            <person name="Rohde M."/>
            <person name="Galperin M.Y."/>
            <person name="Jogler C."/>
        </authorList>
    </citation>
    <scope>NUCLEOTIDE SEQUENCE [LARGE SCALE GENOMIC DNA]</scope>
    <source>
        <strain evidence="6 8">Poly30</strain>
    </source>
</reference>
<evidence type="ECO:0000313" key="7">
    <source>
        <dbReference type="EMBL" id="QDV09619.1"/>
    </source>
</evidence>
<dbReference type="EMBL" id="CP036434">
    <property type="protein sequence ID" value="QDV06408.1"/>
    <property type="molecule type" value="Genomic_DNA"/>
</dbReference>
<dbReference type="EMBL" id="CP036434">
    <property type="protein sequence ID" value="QDV07825.1"/>
    <property type="molecule type" value="Genomic_DNA"/>
</dbReference>
<organism evidence="6 8">
    <name type="scientific">Saltatorellus ferox</name>
    <dbReference type="NCBI Taxonomy" id="2528018"/>
    <lineage>
        <taxon>Bacteria</taxon>
        <taxon>Pseudomonadati</taxon>
        <taxon>Planctomycetota</taxon>
        <taxon>Planctomycetia</taxon>
        <taxon>Planctomycetia incertae sedis</taxon>
        <taxon>Saltatorellus</taxon>
    </lineage>
</organism>
<dbReference type="EMBL" id="CP036434">
    <property type="protein sequence ID" value="QDV09604.1"/>
    <property type="molecule type" value="Genomic_DNA"/>
</dbReference>
<evidence type="ECO:0000313" key="6">
    <source>
        <dbReference type="EMBL" id="QDV09604.1"/>
    </source>
</evidence>
<protein>
    <submittedName>
        <fullName evidence="6">Uncharacterized protein</fullName>
    </submittedName>
</protein>
<feature type="region of interest" description="Disordered" evidence="1">
    <location>
        <begin position="1"/>
        <end position="33"/>
    </location>
</feature>
<evidence type="ECO:0000313" key="3">
    <source>
        <dbReference type="EMBL" id="QDV05384.1"/>
    </source>
</evidence>
<gene>
    <name evidence="3" type="ORF">Poly30_08810</name>
    <name evidence="4" type="ORF">Poly30_19170</name>
    <name evidence="5" type="ORF">Poly30_33580</name>
    <name evidence="6" type="ORF">Poly30_51620</name>
    <name evidence="7" type="ORF">Poly30_51770</name>
</gene>
<feature type="transmembrane region" description="Helical" evidence="2">
    <location>
        <begin position="38"/>
        <end position="59"/>
    </location>
</feature>
<keyword evidence="2" id="KW-0812">Transmembrane</keyword>
<accession>A0A518EZU1</accession>
<name>A0A518EZU1_9BACT</name>
<keyword evidence="2" id="KW-1133">Transmembrane helix</keyword>
<keyword evidence="8" id="KW-1185">Reference proteome</keyword>
<dbReference type="EMBL" id="CP036434">
    <property type="protein sequence ID" value="QDV09619.1"/>
    <property type="molecule type" value="Genomic_DNA"/>
</dbReference>
<evidence type="ECO:0000313" key="4">
    <source>
        <dbReference type="EMBL" id="QDV06408.1"/>
    </source>
</evidence>
<dbReference type="EMBL" id="CP036434">
    <property type="protein sequence ID" value="QDV05384.1"/>
    <property type="molecule type" value="Genomic_DNA"/>
</dbReference>
<dbReference type="Proteomes" id="UP000320390">
    <property type="component" value="Chromosome"/>
</dbReference>
<evidence type="ECO:0000256" key="2">
    <source>
        <dbReference type="SAM" id="Phobius"/>
    </source>
</evidence>
<evidence type="ECO:0000256" key="1">
    <source>
        <dbReference type="SAM" id="MobiDB-lite"/>
    </source>
</evidence>
<proteinExistence type="predicted"/>
<evidence type="ECO:0000313" key="8">
    <source>
        <dbReference type="Proteomes" id="UP000320390"/>
    </source>
</evidence>